<proteinExistence type="predicted"/>
<feature type="region of interest" description="Disordered" evidence="1">
    <location>
        <begin position="1"/>
        <end position="110"/>
    </location>
</feature>
<reference evidence="2" key="2">
    <citation type="submission" date="2017-10" db="EMBL/GenBank/DDBJ databases">
        <title>Ladona fulva Genome sequencing and assembly.</title>
        <authorList>
            <person name="Murali S."/>
            <person name="Richards S."/>
            <person name="Bandaranaike D."/>
            <person name="Bellair M."/>
            <person name="Blankenburg K."/>
            <person name="Chao H."/>
            <person name="Dinh H."/>
            <person name="Doddapaneni H."/>
            <person name="Dugan-Rocha S."/>
            <person name="Elkadiri S."/>
            <person name="Gnanaolivu R."/>
            <person name="Hernandez B."/>
            <person name="Skinner E."/>
            <person name="Javaid M."/>
            <person name="Lee S."/>
            <person name="Li M."/>
            <person name="Ming W."/>
            <person name="Munidasa M."/>
            <person name="Muniz J."/>
            <person name="Nguyen L."/>
            <person name="Hughes D."/>
            <person name="Osuji N."/>
            <person name="Pu L.-L."/>
            <person name="Puazo M."/>
            <person name="Qu C."/>
            <person name="Quiroz J."/>
            <person name="Raj R."/>
            <person name="Weissenberger G."/>
            <person name="Xin Y."/>
            <person name="Zou X."/>
            <person name="Han Y."/>
            <person name="Worley K."/>
            <person name="Muzny D."/>
            <person name="Gibbs R."/>
        </authorList>
    </citation>
    <scope>NUCLEOTIDE SEQUENCE</scope>
    <source>
        <strain evidence="2">Sampled in the wild</strain>
    </source>
</reference>
<sequence>MKASTPQRNRRQATLKLQSPGEQPGLPESQDSTVVQDSEPELQNEIEENDQVTKRKRNQCDASPEPQSPGKMPQDSPVVEAPTPKRNRRQATLKLQSPGEPPGSPEPHDSTVVQELEPVMENEIEENDQIQGVIKKRLDRFYSAQTVQRIKTRHSAPSSDTSED</sequence>
<evidence type="ECO:0000313" key="3">
    <source>
        <dbReference type="Proteomes" id="UP000792457"/>
    </source>
</evidence>
<evidence type="ECO:0000256" key="1">
    <source>
        <dbReference type="SAM" id="MobiDB-lite"/>
    </source>
</evidence>
<protein>
    <submittedName>
        <fullName evidence="2">Uncharacterized protein</fullName>
    </submittedName>
</protein>
<evidence type="ECO:0000313" key="2">
    <source>
        <dbReference type="EMBL" id="KAG8237204.1"/>
    </source>
</evidence>
<keyword evidence="3" id="KW-1185">Reference proteome</keyword>
<reference evidence="2" key="1">
    <citation type="submission" date="2013-04" db="EMBL/GenBank/DDBJ databases">
        <authorList>
            <person name="Qu J."/>
            <person name="Murali S.C."/>
            <person name="Bandaranaike D."/>
            <person name="Bellair M."/>
            <person name="Blankenburg K."/>
            <person name="Chao H."/>
            <person name="Dinh H."/>
            <person name="Doddapaneni H."/>
            <person name="Downs B."/>
            <person name="Dugan-Rocha S."/>
            <person name="Elkadiri S."/>
            <person name="Gnanaolivu R.D."/>
            <person name="Hernandez B."/>
            <person name="Javaid M."/>
            <person name="Jayaseelan J.C."/>
            <person name="Lee S."/>
            <person name="Li M."/>
            <person name="Ming W."/>
            <person name="Munidasa M."/>
            <person name="Muniz J."/>
            <person name="Nguyen L."/>
            <person name="Ongeri F."/>
            <person name="Osuji N."/>
            <person name="Pu L.-L."/>
            <person name="Puazo M."/>
            <person name="Qu C."/>
            <person name="Quiroz J."/>
            <person name="Raj R."/>
            <person name="Weissenberger G."/>
            <person name="Xin Y."/>
            <person name="Zou X."/>
            <person name="Han Y."/>
            <person name="Richards S."/>
            <person name="Worley K."/>
            <person name="Muzny D."/>
            <person name="Gibbs R."/>
        </authorList>
    </citation>
    <scope>NUCLEOTIDE SEQUENCE</scope>
    <source>
        <strain evidence="2">Sampled in the wild</strain>
    </source>
</reference>
<accession>A0A8K0KL04</accession>
<gene>
    <name evidence="2" type="ORF">J437_LFUL016960</name>
</gene>
<comment type="caution">
    <text evidence="2">The sequence shown here is derived from an EMBL/GenBank/DDBJ whole genome shotgun (WGS) entry which is preliminary data.</text>
</comment>
<organism evidence="2 3">
    <name type="scientific">Ladona fulva</name>
    <name type="common">Scarce chaser dragonfly</name>
    <name type="synonym">Libellula fulva</name>
    <dbReference type="NCBI Taxonomy" id="123851"/>
    <lineage>
        <taxon>Eukaryota</taxon>
        <taxon>Metazoa</taxon>
        <taxon>Ecdysozoa</taxon>
        <taxon>Arthropoda</taxon>
        <taxon>Hexapoda</taxon>
        <taxon>Insecta</taxon>
        <taxon>Pterygota</taxon>
        <taxon>Palaeoptera</taxon>
        <taxon>Odonata</taxon>
        <taxon>Epiprocta</taxon>
        <taxon>Anisoptera</taxon>
        <taxon>Libelluloidea</taxon>
        <taxon>Libellulidae</taxon>
        <taxon>Ladona</taxon>
    </lineage>
</organism>
<dbReference type="EMBL" id="KZ309133">
    <property type="protein sequence ID" value="KAG8237204.1"/>
    <property type="molecule type" value="Genomic_DNA"/>
</dbReference>
<feature type="compositionally biased region" description="Acidic residues" evidence="1">
    <location>
        <begin position="38"/>
        <end position="50"/>
    </location>
</feature>
<feature type="region of interest" description="Disordered" evidence="1">
    <location>
        <begin position="145"/>
        <end position="164"/>
    </location>
</feature>
<dbReference type="AlphaFoldDB" id="A0A8K0KL04"/>
<name>A0A8K0KL04_LADFU</name>
<dbReference type="Proteomes" id="UP000792457">
    <property type="component" value="Unassembled WGS sequence"/>
</dbReference>